<keyword evidence="1" id="KW-0175">Coiled coil</keyword>
<accession>A0ABW8WR96</accession>
<protein>
    <submittedName>
        <fullName evidence="3">Uma2 family endonuclease</fullName>
    </submittedName>
</protein>
<comment type="caution">
    <text evidence="3">The sequence shown here is derived from an EMBL/GenBank/DDBJ whole genome shotgun (WGS) entry which is preliminary data.</text>
</comment>
<dbReference type="CDD" id="cd06260">
    <property type="entry name" value="DUF820-like"/>
    <property type="match status" value="1"/>
</dbReference>
<feature type="coiled-coil region" evidence="1">
    <location>
        <begin position="243"/>
        <end position="273"/>
    </location>
</feature>
<keyword evidence="3" id="KW-0255">Endonuclease</keyword>
<evidence type="ECO:0000256" key="1">
    <source>
        <dbReference type="SAM" id="Coils"/>
    </source>
</evidence>
<proteinExistence type="predicted"/>
<dbReference type="InterPro" id="IPR008538">
    <property type="entry name" value="Uma2"/>
</dbReference>
<keyword evidence="4" id="KW-1185">Reference proteome</keyword>
<evidence type="ECO:0000259" key="2">
    <source>
        <dbReference type="Pfam" id="PF05685"/>
    </source>
</evidence>
<keyword evidence="3" id="KW-0540">Nuclease</keyword>
<dbReference type="EMBL" id="JBFQGM010000009">
    <property type="protein sequence ID" value="MFL9463521.1"/>
    <property type="molecule type" value="Genomic_DNA"/>
</dbReference>
<feature type="domain" description="Putative restriction endonuclease" evidence="2">
    <location>
        <begin position="18"/>
        <end position="125"/>
    </location>
</feature>
<dbReference type="RefSeq" id="WP_202048706.1">
    <property type="nucleotide sequence ID" value="NZ_JBFQGM010000009.1"/>
</dbReference>
<organism evidence="3 4">
    <name type="scientific">Scytonema tolypothrichoides VB-61278_2</name>
    <dbReference type="NCBI Taxonomy" id="3232314"/>
    <lineage>
        <taxon>Bacteria</taxon>
        <taxon>Bacillati</taxon>
        <taxon>Cyanobacteriota</taxon>
        <taxon>Cyanophyceae</taxon>
        <taxon>Nostocales</taxon>
        <taxon>Scytonemataceae</taxon>
        <taxon>Scytonema</taxon>
    </lineage>
</organism>
<dbReference type="PANTHER" id="PTHR33352">
    <property type="entry name" value="SLR1095 PROTEIN"/>
    <property type="match status" value="1"/>
</dbReference>
<dbReference type="Pfam" id="PF05685">
    <property type="entry name" value="Uma2"/>
    <property type="match status" value="1"/>
</dbReference>
<dbReference type="GO" id="GO:0004519">
    <property type="term" value="F:endonuclease activity"/>
    <property type="evidence" value="ECO:0007669"/>
    <property type="project" value="UniProtKB-KW"/>
</dbReference>
<keyword evidence="3" id="KW-0378">Hydrolase</keyword>
<evidence type="ECO:0000313" key="4">
    <source>
        <dbReference type="Proteomes" id="UP001628874"/>
    </source>
</evidence>
<gene>
    <name evidence="3" type="ORF">AB0759_23200</name>
</gene>
<reference evidence="3 4" key="1">
    <citation type="submission" date="2024-07" db="EMBL/GenBank/DDBJ databases">
        <authorList>
            <person name="Tripathy S."/>
        </authorList>
    </citation>
    <scope>NUCLEOTIDE SEQUENCE [LARGE SCALE GENOMIC DNA]</scope>
    <source>
        <strain evidence="3 4">VB-61278_2</strain>
    </source>
</reference>
<evidence type="ECO:0000313" key="3">
    <source>
        <dbReference type="EMBL" id="MFL9463521.1"/>
    </source>
</evidence>
<dbReference type="Proteomes" id="UP001628874">
    <property type="component" value="Unassembled WGS sequence"/>
</dbReference>
<name>A0ABW8WR96_9CYAN</name>
<dbReference type="PANTHER" id="PTHR33352:SF3">
    <property type="entry name" value="SLR1612 PROTEIN"/>
    <property type="match status" value="1"/>
</dbReference>
<sequence length="294" mass="34456">MLPANPPLPPKLTLPTMYDLPSEDAEEPGLPDEFHDLQPQLLSRTIRLTNYSYERIFTGSDLNLYYDVRHTQWYKRPDWFLVLDVPRLYEEKDLRSSYVVWQEGVNPFVVVELLSPGTQKEDLGDYAELEPMFGERSTEDVSTMSLASESSNGQTLKQVPPRKWDVYERILRVPYYAVFSRYSNRLRGFKLEGGHYQEQTIDAENPRFWISELNLGLGVWQGEFEGIIRQWLRWYDSEGNWILTDTEQAVKEAERERQMKEQEQQKRLKLAEKLKALTPEQLGALGINLEELES</sequence>